<dbReference type="EMBL" id="LVZM01012742">
    <property type="protein sequence ID" value="OUC44339.1"/>
    <property type="molecule type" value="Genomic_DNA"/>
</dbReference>
<accession>A0A1Y3ELA1</accession>
<comment type="caution">
    <text evidence="1">The sequence shown here is derived from an EMBL/GenBank/DDBJ whole genome shotgun (WGS) entry which is preliminary data.</text>
</comment>
<protein>
    <submittedName>
        <fullName evidence="1">Uncharacterized protein</fullName>
    </submittedName>
</protein>
<evidence type="ECO:0000313" key="2">
    <source>
        <dbReference type="Proteomes" id="UP000243006"/>
    </source>
</evidence>
<reference evidence="1 2" key="1">
    <citation type="submission" date="2015-04" db="EMBL/GenBank/DDBJ databases">
        <title>Draft genome of the roundworm Trichinella nativa.</title>
        <authorList>
            <person name="Mitreva M."/>
        </authorList>
    </citation>
    <scope>NUCLEOTIDE SEQUENCE [LARGE SCALE GENOMIC DNA]</scope>
    <source>
        <strain evidence="1 2">ISS45</strain>
    </source>
</reference>
<dbReference type="AlphaFoldDB" id="A0A1Y3ELA1"/>
<organism evidence="1 2">
    <name type="scientific">Trichinella nativa</name>
    <dbReference type="NCBI Taxonomy" id="6335"/>
    <lineage>
        <taxon>Eukaryota</taxon>
        <taxon>Metazoa</taxon>
        <taxon>Ecdysozoa</taxon>
        <taxon>Nematoda</taxon>
        <taxon>Enoplea</taxon>
        <taxon>Dorylaimia</taxon>
        <taxon>Trichinellida</taxon>
        <taxon>Trichinellidae</taxon>
        <taxon>Trichinella</taxon>
    </lineage>
</organism>
<gene>
    <name evidence="1" type="ORF">D917_09209</name>
</gene>
<evidence type="ECO:0000313" key="1">
    <source>
        <dbReference type="EMBL" id="OUC44339.1"/>
    </source>
</evidence>
<proteinExistence type="predicted"/>
<sequence>MIDRYTELVLANFSGISLHLYPSLSLHILIQLKTGMLKMHLNSSIYHIKLQLAGLIDSLLILGNSLKWAFDVKWVRNCKAFFSSTETTYTVPLKLLEKHYNSNHLRAKDALKNSFK</sequence>
<dbReference type="Proteomes" id="UP000243006">
    <property type="component" value="Unassembled WGS sequence"/>
</dbReference>
<name>A0A1Y3ELA1_9BILA</name>